<evidence type="ECO:0000313" key="3">
    <source>
        <dbReference type="Proteomes" id="UP001222087"/>
    </source>
</evidence>
<feature type="transmembrane region" description="Helical" evidence="1">
    <location>
        <begin position="12"/>
        <end position="32"/>
    </location>
</feature>
<dbReference type="Proteomes" id="UP001222087">
    <property type="component" value="Chromosome"/>
</dbReference>
<sequence>MMTSEHKQVSMPPRFAAVIFFIVFNLLLLLFTKYTLLSIKDSNLIPLLPALLVSIILGILIGSIFGKILAQKGSGIRSFLIGMLIACFMLILLSFLLFAHYYFNDSSLILRFQHWQDYFIFYGTILLTLAITLGIWVIPLTGLASLYFNKRFWPGLVAVGKKQTNKNNTDVTHE</sequence>
<reference evidence="2 3" key="1">
    <citation type="submission" date="2023-02" db="EMBL/GenBank/DDBJ databases">
        <title>Genome Sequence of L. cardiaca H63T.</title>
        <authorList>
            <person name="Lopez A.E."/>
            <person name="Cianciotto N.P."/>
        </authorList>
    </citation>
    <scope>NUCLEOTIDE SEQUENCE [LARGE SCALE GENOMIC DNA]</scope>
    <source>
        <strain evidence="2 3">H63</strain>
    </source>
</reference>
<dbReference type="RefSeq" id="WP_275087986.1">
    <property type="nucleotide sequence ID" value="NZ_CP119078.1"/>
</dbReference>
<keyword evidence="1" id="KW-0472">Membrane</keyword>
<evidence type="ECO:0000313" key="2">
    <source>
        <dbReference type="EMBL" id="WED42161.1"/>
    </source>
</evidence>
<name>A0ABY8APJ1_9GAMM</name>
<accession>A0ABY8APJ1</accession>
<keyword evidence="1" id="KW-1133">Transmembrane helix</keyword>
<organism evidence="2 3">
    <name type="scientific">Legionella cardiaca</name>
    <dbReference type="NCBI Taxonomy" id="1071983"/>
    <lineage>
        <taxon>Bacteria</taxon>
        <taxon>Pseudomonadati</taxon>
        <taxon>Pseudomonadota</taxon>
        <taxon>Gammaproteobacteria</taxon>
        <taxon>Legionellales</taxon>
        <taxon>Legionellaceae</taxon>
        <taxon>Legionella</taxon>
    </lineage>
</organism>
<proteinExistence type="predicted"/>
<keyword evidence="1" id="KW-0812">Transmembrane</keyword>
<keyword evidence="3" id="KW-1185">Reference proteome</keyword>
<gene>
    <name evidence="2" type="ORF">PXX05_09490</name>
</gene>
<feature type="transmembrane region" description="Helical" evidence="1">
    <location>
        <begin position="119"/>
        <end position="148"/>
    </location>
</feature>
<feature type="transmembrane region" description="Helical" evidence="1">
    <location>
        <begin position="78"/>
        <end position="99"/>
    </location>
</feature>
<protein>
    <submittedName>
        <fullName evidence="2">Uncharacterized protein</fullName>
    </submittedName>
</protein>
<feature type="transmembrane region" description="Helical" evidence="1">
    <location>
        <begin position="44"/>
        <end position="66"/>
    </location>
</feature>
<evidence type="ECO:0000256" key="1">
    <source>
        <dbReference type="SAM" id="Phobius"/>
    </source>
</evidence>
<dbReference type="EMBL" id="CP119078">
    <property type="protein sequence ID" value="WED42161.1"/>
    <property type="molecule type" value="Genomic_DNA"/>
</dbReference>